<dbReference type="SUPFAM" id="SSF103473">
    <property type="entry name" value="MFS general substrate transporter"/>
    <property type="match status" value="1"/>
</dbReference>
<dbReference type="InterPro" id="IPR050360">
    <property type="entry name" value="MFS_Sugar_Transporters"/>
</dbReference>
<feature type="transmembrane region" description="Helical" evidence="8">
    <location>
        <begin position="423"/>
        <end position="444"/>
    </location>
</feature>
<feature type="transmembrane region" description="Helical" evidence="8">
    <location>
        <begin position="394"/>
        <end position="417"/>
    </location>
</feature>
<dbReference type="EMBL" id="LT630287">
    <property type="protein sequence ID" value="SFV39515.1"/>
    <property type="molecule type" value="Genomic_DNA"/>
</dbReference>
<evidence type="ECO:0000256" key="7">
    <source>
        <dbReference type="RuleBase" id="RU003346"/>
    </source>
</evidence>
<protein>
    <submittedName>
        <fullName evidence="10">Major myo-inositol transporter IolT</fullName>
    </submittedName>
</protein>
<dbReference type="InterPro" id="IPR003663">
    <property type="entry name" value="Sugar/inositol_transpt"/>
</dbReference>
<feature type="transmembrane region" description="Helical" evidence="8">
    <location>
        <begin position="86"/>
        <end position="105"/>
    </location>
</feature>
<proteinExistence type="inferred from homology"/>
<keyword evidence="3 7" id="KW-0813">Transport</keyword>
<evidence type="ECO:0000256" key="6">
    <source>
        <dbReference type="ARBA" id="ARBA00023136"/>
    </source>
</evidence>
<feature type="transmembrane region" description="Helical" evidence="8">
    <location>
        <begin position="255"/>
        <end position="275"/>
    </location>
</feature>
<keyword evidence="6 8" id="KW-0472">Membrane</keyword>
<accession>A0A1K1KKU4</accession>
<dbReference type="GO" id="GO:0005886">
    <property type="term" value="C:plasma membrane"/>
    <property type="evidence" value="ECO:0007669"/>
    <property type="project" value="UniProtKB-SubCell"/>
</dbReference>
<dbReference type="PANTHER" id="PTHR48022">
    <property type="entry name" value="PLASTIDIC GLUCOSE TRANSPORTER 4"/>
    <property type="match status" value="1"/>
</dbReference>
<feature type="transmembrane region" description="Helical" evidence="8">
    <location>
        <begin position="176"/>
        <end position="194"/>
    </location>
</feature>
<feature type="transmembrane region" description="Helical" evidence="8">
    <location>
        <begin position="152"/>
        <end position="170"/>
    </location>
</feature>
<dbReference type="Proteomes" id="UP000190935">
    <property type="component" value="Chromosome I"/>
</dbReference>
<dbReference type="KEGG" id="laca:LAC1533_0095"/>
<evidence type="ECO:0000313" key="10">
    <source>
        <dbReference type="EMBL" id="SFV39515.1"/>
    </source>
</evidence>
<dbReference type="Gene3D" id="1.20.1250.20">
    <property type="entry name" value="MFS general substrate transporter like domains"/>
    <property type="match status" value="1"/>
</dbReference>
<dbReference type="PROSITE" id="PS50850">
    <property type="entry name" value="MFS"/>
    <property type="match status" value="1"/>
</dbReference>
<name>A0A1K1KKU4_9LACO</name>
<evidence type="ECO:0000256" key="4">
    <source>
        <dbReference type="ARBA" id="ARBA00022692"/>
    </source>
</evidence>
<dbReference type="GO" id="GO:0005351">
    <property type="term" value="F:carbohydrate:proton symporter activity"/>
    <property type="evidence" value="ECO:0007669"/>
    <property type="project" value="TreeGrafter"/>
</dbReference>
<gene>
    <name evidence="10" type="ORF">LAC1533_0095</name>
</gene>
<comment type="subcellular location">
    <subcellularLocation>
        <location evidence="1">Cell membrane</location>
        <topology evidence="1">Multi-pass membrane protein</topology>
    </subcellularLocation>
</comment>
<feature type="transmembrane region" description="Helical" evidence="8">
    <location>
        <begin position="357"/>
        <end position="382"/>
    </location>
</feature>
<organism evidence="10 11">
    <name type="scientific">Ligilactobacillus acidipiscis</name>
    <dbReference type="NCBI Taxonomy" id="89059"/>
    <lineage>
        <taxon>Bacteria</taxon>
        <taxon>Bacillati</taxon>
        <taxon>Bacillota</taxon>
        <taxon>Bacilli</taxon>
        <taxon>Lactobacillales</taxon>
        <taxon>Lactobacillaceae</taxon>
        <taxon>Ligilactobacillus</taxon>
    </lineage>
</organism>
<keyword evidence="5 8" id="KW-1133">Transmembrane helix</keyword>
<dbReference type="InterPro" id="IPR005828">
    <property type="entry name" value="MFS_sugar_transport-like"/>
</dbReference>
<comment type="similarity">
    <text evidence="2 7">Belongs to the major facilitator superfamily. Sugar transporter (TC 2.A.1.1) family.</text>
</comment>
<feature type="domain" description="Major facilitator superfamily (MFS) profile" evidence="9">
    <location>
        <begin position="18"/>
        <end position="448"/>
    </location>
</feature>
<evidence type="ECO:0000313" key="11">
    <source>
        <dbReference type="Proteomes" id="UP000190935"/>
    </source>
</evidence>
<dbReference type="InterPro" id="IPR005829">
    <property type="entry name" value="Sugar_transporter_CS"/>
</dbReference>
<dbReference type="PRINTS" id="PR00171">
    <property type="entry name" value="SUGRTRNSPORT"/>
</dbReference>
<feature type="transmembrane region" description="Helical" evidence="8">
    <location>
        <begin position="111"/>
        <end position="132"/>
    </location>
</feature>
<evidence type="ECO:0000256" key="3">
    <source>
        <dbReference type="ARBA" id="ARBA00022448"/>
    </source>
</evidence>
<reference evidence="11" key="1">
    <citation type="submission" date="2016-11" db="EMBL/GenBank/DDBJ databases">
        <authorList>
            <person name="Papadimitriou K."/>
        </authorList>
    </citation>
    <scope>NUCLEOTIDE SEQUENCE [LARGE SCALE GENOMIC DNA]</scope>
    <source>
        <strain evidence="11">ACA-DC 1533</strain>
    </source>
</reference>
<feature type="transmembrane region" description="Helical" evidence="8">
    <location>
        <begin position="326"/>
        <end position="345"/>
    </location>
</feature>
<dbReference type="PROSITE" id="PS00217">
    <property type="entry name" value="SUGAR_TRANSPORT_2"/>
    <property type="match status" value="1"/>
</dbReference>
<feature type="transmembrane region" description="Helical" evidence="8">
    <location>
        <begin position="295"/>
        <end position="314"/>
    </location>
</feature>
<dbReference type="AlphaFoldDB" id="A0A1K1KKU4"/>
<evidence type="ECO:0000256" key="1">
    <source>
        <dbReference type="ARBA" id="ARBA00004651"/>
    </source>
</evidence>
<evidence type="ECO:0000256" key="2">
    <source>
        <dbReference type="ARBA" id="ARBA00010992"/>
    </source>
</evidence>
<dbReference type="InterPro" id="IPR020846">
    <property type="entry name" value="MFS_dom"/>
</dbReference>
<keyword evidence="4 8" id="KW-0812">Transmembrane</keyword>
<feature type="transmembrane region" description="Helical" evidence="8">
    <location>
        <begin position="20"/>
        <end position="43"/>
    </location>
</feature>
<dbReference type="NCBIfam" id="TIGR00879">
    <property type="entry name" value="SP"/>
    <property type="match status" value="1"/>
</dbReference>
<dbReference type="GeneID" id="95348202"/>
<evidence type="ECO:0000256" key="8">
    <source>
        <dbReference type="SAM" id="Phobius"/>
    </source>
</evidence>
<dbReference type="PANTHER" id="PTHR48022:SF2">
    <property type="entry name" value="PLASTIDIC GLUCOSE TRANSPORTER 4"/>
    <property type="match status" value="1"/>
</dbReference>
<feature type="transmembrane region" description="Helical" evidence="8">
    <location>
        <begin position="55"/>
        <end position="74"/>
    </location>
</feature>
<evidence type="ECO:0000256" key="5">
    <source>
        <dbReference type="ARBA" id="ARBA00022989"/>
    </source>
</evidence>
<evidence type="ECO:0000259" key="9">
    <source>
        <dbReference type="PROSITE" id="PS50850"/>
    </source>
</evidence>
<dbReference type="InterPro" id="IPR036259">
    <property type="entry name" value="MFS_trans_sf"/>
</dbReference>
<sequence length="456" mass="49653">MKDNDGSLRTGSSFLRYTSYIIALGGFLFGYDTGVINGALSFLSRPDQLNLSSSVQGLVSSSLVLGCTFGAMSNSYLANHVGRKKLLQWVAVIFTFATLACSLSMNSWMLIGARFILGLSVGVASSLSPLYLNEISPDKLKAKNVNKNAIAIVLGQLMAFTVNAILGSIWGSWHSIWRVMMAVAALPAILLWVLSFELPKSPFWQIVSEGRDRAVETFRQLHFPKLDIREAITEAKEEIKNEDSFNWKEFFTNKYMMYLLVAGVTVGFIQQASGINTVMYYGTVILEKVGLGSGASLYGNILIGAVSSLAILAGSRLLGKAHHQHLLLAGLISNGVTLFILNWVMRADLFSQTVNNILVLLILAIFLAIQQGIVSPVTWLLLSELFPQHVKATMNSVGTATIWITNFLISLIFPILLDVLGTAGVFLAFALANIGCVVLAELLINPRLIKRANGVL</sequence>
<dbReference type="Pfam" id="PF00083">
    <property type="entry name" value="Sugar_tr"/>
    <property type="match status" value="1"/>
</dbReference>
<dbReference type="RefSeq" id="WP_231920879.1">
    <property type="nucleotide sequence ID" value="NZ_LT630287.1"/>
</dbReference>